<name>A0ABW3JSA0_9FLAO</name>
<dbReference type="SUPFAM" id="SSF48452">
    <property type="entry name" value="TPR-like"/>
    <property type="match status" value="1"/>
</dbReference>
<dbReference type="Gene3D" id="1.25.40.10">
    <property type="entry name" value="Tetratricopeptide repeat domain"/>
    <property type="match status" value="3"/>
</dbReference>
<organism evidence="4 5">
    <name type="scientific">Tenacibaculum geojense</name>
    <dbReference type="NCBI Taxonomy" id="915352"/>
    <lineage>
        <taxon>Bacteria</taxon>
        <taxon>Pseudomonadati</taxon>
        <taxon>Bacteroidota</taxon>
        <taxon>Flavobacteriia</taxon>
        <taxon>Flavobacteriales</taxon>
        <taxon>Flavobacteriaceae</taxon>
        <taxon>Tenacibaculum</taxon>
    </lineage>
</organism>
<keyword evidence="2" id="KW-1133">Transmembrane helix</keyword>
<dbReference type="SUPFAM" id="SSF81901">
    <property type="entry name" value="HCP-like"/>
    <property type="match status" value="1"/>
</dbReference>
<feature type="domain" description="CHAT" evidence="3">
    <location>
        <begin position="599"/>
        <end position="862"/>
    </location>
</feature>
<evidence type="ECO:0000256" key="1">
    <source>
        <dbReference type="PROSITE-ProRule" id="PRU00339"/>
    </source>
</evidence>
<dbReference type="InterPro" id="IPR019734">
    <property type="entry name" value="TPR_rpt"/>
</dbReference>
<dbReference type="SMART" id="SM00028">
    <property type="entry name" value="TPR"/>
    <property type="match status" value="3"/>
</dbReference>
<reference evidence="5" key="1">
    <citation type="journal article" date="2019" name="Int. J. Syst. Evol. Microbiol.">
        <title>The Global Catalogue of Microorganisms (GCM) 10K type strain sequencing project: providing services to taxonomists for standard genome sequencing and annotation.</title>
        <authorList>
            <consortium name="The Broad Institute Genomics Platform"/>
            <consortium name="The Broad Institute Genome Sequencing Center for Infectious Disease"/>
            <person name="Wu L."/>
            <person name="Ma J."/>
        </authorList>
    </citation>
    <scope>NUCLEOTIDE SEQUENCE [LARGE SCALE GENOMIC DNA]</scope>
    <source>
        <strain evidence="5">CCUG 60527</strain>
    </source>
</reference>
<feature type="repeat" description="TPR" evidence="1">
    <location>
        <begin position="96"/>
        <end position="129"/>
    </location>
</feature>
<keyword evidence="5" id="KW-1185">Reference proteome</keyword>
<accession>A0ABW3JSA0</accession>
<dbReference type="Proteomes" id="UP001597062">
    <property type="component" value="Unassembled WGS sequence"/>
</dbReference>
<evidence type="ECO:0000256" key="2">
    <source>
        <dbReference type="SAM" id="Phobius"/>
    </source>
</evidence>
<dbReference type="Pfam" id="PF12770">
    <property type="entry name" value="CHAT"/>
    <property type="match status" value="1"/>
</dbReference>
<keyword evidence="1" id="KW-0802">TPR repeat</keyword>
<proteinExistence type="predicted"/>
<evidence type="ECO:0000313" key="4">
    <source>
        <dbReference type="EMBL" id="MFD0992177.1"/>
    </source>
</evidence>
<dbReference type="PANTHER" id="PTHR10098">
    <property type="entry name" value="RAPSYN-RELATED"/>
    <property type="match status" value="1"/>
</dbReference>
<dbReference type="RefSeq" id="WP_386105200.1">
    <property type="nucleotide sequence ID" value="NZ_JBHTJR010000019.1"/>
</dbReference>
<keyword evidence="2" id="KW-0812">Transmembrane</keyword>
<sequence length="894" mass="103381">MINNKFFLVFFLFVTSVNAQYSKDYILQFSNKLELNESTIDSILTSIPKKDSLYAKAAHNFSFYHYKMKNYELAIKYGLLELDVLDKNELFNNDYTNILYNLGRYYYFKNQYNKAIGFYSKAIKTNIYQSKIAQSYCQIGECYFKKGDYYNSSDYFKKGIKLLEKHGEKISVISQCIRYADNCNKTNTKSAMISGLVYLKKADSLVPLSRYKKIKNYKKLLYNTFGNFYSSDWLYDFEKAKTYYNKSITICNSLNDNRFKSNVLMNKGELYAKAKSDSSLFFLNKSLDINNDDFKFRVLENLSNYYYKKKQYKLSAENSKKSIINNLFFEDSNFLIDISTNEILKAKDKRSLIQALFELLKSYYYLYKNNNQKEYLKDLVKTSLFAEKVVKTLVNESKNSRTKFLWRSEVSSIYNLAIEASNLLNDKASLYYFNEANKAFLLQQSIIQNSGLLELPETILAKEQALKNIILSIEKSKVNNDLTVNQREALFDAKNKYEAFKDSIFEIYPYIKESILDTSPVSYTSFKEEIKKDEAYLHFSINKMSEQQASLSLLFSTNLKVTNFLVNLTKHDLEQIAIYKSFLLKPLQSSVDLNLFKKAAQHVFKLFFPDDILKELKGKHLYIIPDVKYENFPFESLVVSDKLNDYLIHYLDVSYAYSFTFLTNNNNYRKVTDSSVSVFAPVDFSLLNLNNLSSSYDEAVGVSSILNAKLYLKNKATKANFIKELATSNVIHLSTHATSNSTPKIYFSDTSIDLSDLYVYKSNLDLVVLSACETNIGETKVGEGTLNLSRGFFTSGTKSVVSSLWNVNDKSSSFIMESFYKELKAGKTKSKALNNAKRDYLSKHSLSELSPYYWSSFILIGDTNTINLNSFNYLLISVLILLFMLIIIFLKKRG</sequence>
<feature type="transmembrane region" description="Helical" evidence="2">
    <location>
        <begin position="871"/>
        <end position="890"/>
    </location>
</feature>
<protein>
    <submittedName>
        <fullName evidence="4">CHAT domain-containing protein</fullName>
    </submittedName>
</protein>
<dbReference type="EMBL" id="JBHTJR010000019">
    <property type="protein sequence ID" value="MFD0992177.1"/>
    <property type="molecule type" value="Genomic_DNA"/>
</dbReference>
<evidence type="ECO:0000259" key="3">
    <source>
        <dbReference type="Pfam" id="PF12770"/>
    </source>
</evidence>
<comment type="caution">
    <text evidence="4">The sequence shown here is derived from an EMBL/GenBank/DDBJ whole genome shotgun (WGS) entry which is preliminary data.</text>
</comment>
<dbReference type="PROSITE" id="PS50005">
    <property type="entry name" value="TPR"/>
    <property type="match status" value="2"/>
</dbReference>
<dbReference type="Pfam" id="PF13181">
    <property type="entry name" value="TPR_8"/>
    <property type="match status" value="2"/>
</dbReference>
<dbReference type="InterPro" id="IPR024983">
    <property type="entry name" value="CHAT_dom"/>
</dbReference>
<evidence type="ECO:0000313" key="5">
    <source>
        <dbReference type="Proteomes" id="UP001597062"/>
    </source>
</evidence>
<gene>
    <name evidence="4" type="ORF">ACFQ1U_03080</name>
</gene>
<keyword evidence="2" id="KW-0472">Membrane</keyword>
<feature type="repeat" description="TPR" evidence="1">
    <location>
        <begin position="133"/>
        <end position="166"/>
    </location>
</feature>
<dbReference type="InterPro" id="IPR011990">
    <property type="entry name" value="TPR-like_helical_dom_sf"/>
</dbReference>